<sequence length="456" mass="51329">MSELTELKLWHGAGLASSGSLMRIPPSDSVPISNRVRRILDSSVLRRLACISQLGMVNLVYPGAMHSRFEHTLGVYLNALRFLDRFTRDPQVGPWLDQAHCDAFLLAALLHDAGHWPYCHPIEDMQLADLPSHEQRLTEVITDPELAAAIDQDWQCTPELMLALLGVGPQRDMNTPAVTFLASCLSGPVDIDKLDYLQRDSLHCGVEYGRNFDSQRLISALTVDPSTQRLAVDAKGQTAAEMMVFSRYIMFNEVYWHHTVRAATAMLQRSIFLLQHRLDLPSTLKLADAAWIALLRRTGEGSLAEPMIEGLFGTRRVLYKPAAEFSVLSGRPLHERLTRRPYWWLVALAETLTQTVSRRFGIAVSPVDILIDAPPTKLEVDINVAIRKFDGACQPLEDVSPVAATLARQQFDDIVKKVRLFVRPGLREHLKQQISTDQDWGQILNEAIEVMEEQWV</sequence>
<dbReference type="Gene3D" id="1.10.3210.10">
    <property type="entry name" value="Hypothetical protein af1432"/>
    <property type="match status" value="1"/>
</dbReference>
<dbReference type="PANTHER" id="PTHR11373">
    <property type="entry name" value="DEOXYNUCLEOSIDE TRIPHOSPHATE TRIPHOSPHOHYDROLASE"/>
    <property type="match status" value="1"/>
</dbReference>
<dbReference type="SUPFAM" id="SSF109604">
    <property type="entry name" value="HD-domain/PDEase-like"/>
    <property type="match status" value="1"/>
</dbReference>
<keyword evidence="3" id="KW-1185">Reference proteome</keyword>
<proteinExistence type="predicted"/>
<dbReference type="CDD" id="cd00077">
    <property type="entry name" value="HDc"/>
    <property type="match status" value="1"/>
</dbReference>
<dbReference type="PANTHER" id="PTHR11373:SF4">
    <property type="entry name" value="DEOXYNUCLEOSIDE TRIPHOSPHATE TRIPHOSPHOHYDROLASE SAMHD1"/>
    <property type="match status" value="1"/>
</dbReference>
<dbReference type="InterPro" id="IPR050135">
    <property type="entry name" value="dGTPase-like"/>
</dbReference>
<dbReference type="SMART" id="SM00471">
    <property type="entry name" value="HDc"/>
    <property type="match status" value="1"/>
</dbReference>
<dbReference type="GO" id="GO:0006203">
    <property type="term" value="P:dGTP catabolic process"/>
    <property type="evidence" value="ECO:0007669"/>
    <property type="project" value="TreeGrafter"/>
</dbReference>
<gene>
    <name evidence="2" type="ORF">SV7mr_45600</name>
</gene>
<dbReference type="GO" id="GO:0008832">
    <property type="term" value="F:dGTPase activity"/>
    <property type="evidence" value="ECO:0007669"/>
    <property type="project" value="TreeGrafter"/>
</dbReference>
<evidence type="ECO:0000259" key="1">
    <source>
        <dbReference type="SMART" id="SM00471"/>
    </source>
</evidence>
<protein>
    <recommendedName>
        <fullName evidence="1">HD/PDEase domain-containing protein</fullName>
    </recommendedName>
</protein>
<dbReference type="Proteomes" id="UP000315003">
    <property type="component" value="Chromosome"/>
</dbReference>
<reference evidence="2 3" key="1">
    <citation type="submission" date="2019-02" db="EMBL/GenBank/DDBJ databases">
        <title>Deep-cultivation of Planctomycetes and their phenomic and genomic characterization uncovers novel biology.</title>
        <authorList>
            <person name="Wiegand S."/>
            <person name="Jogler M."/>
            <person name="Boedeker C."/>
            <person name="Pinto D."/>
            <person name="Vollmers J."/>
            <person name="Rivas-Marin E."/>
            <person name="Kohn T."/>
            <person name="Peeters S.H."/>
            <person name="Heuer A."/>
            <person name="Rast P."/>
            <person name="Oberbeckmann S."/>
            <person name="Bunk B."/>
            <person name="Jeske O."/>
            <person name="Meyerdierks A."/>
            <person name="Storesund J.E."/>
            <person name="Kallscheuer N."/>
            <person name="Luecker S."/>
            <person name="Lage O.M."/>
            <person name="Pohl T."/>
            <person name="Merkel B.J."/>
            <person name="Hornburger P."/>
            <person name="Mueller R.-W."/>
            <person name="Bruemmer F."/>
            <person name="Labrenz M."/>
            <person name="Spormann A.M."/>
            <person name="Op den Camp H."/>
            <person name="Overmann J."/>
            <person name="Amann R."/>
            <person name="Jetten M.S.M."/>
            <person name="Mascher T."/>
            <person name="Medema M.H."/>
            <person name="Devos D.P."/>
            <person name="Kaster A.-K."/>
            <person name="Ovreas L."/>
            <person name="Rohde M."/>
            <person name="Galperin M.Y."/>
            <person name="Jogler C."/>
        </authorList>
    </citation>
    <scope>NUCLEOTIDE SEQUENCE [LARGE SCALE GENOMIC DNA]</scope>
    <source>
        <strain evidence="2 3">SV_7m_r</strain>
    </source>
</reference>
<evidence type="ECO:0000313" key="3">
    <source>
        <dbReference type="Proteomes" id="UP000315003"/>
    </source>
</evidence>
<dbReference type="InterPro" id="IPR045509">
    <property type="entry name" value="HD_assoc_2"/>
</dbReference>
<dbReference type="Pfam" id="PF19276">
    <property type="entry name" value="HD_assoc_2"/>
    <property type="match status" value="1"/>
</dbReference>
<evidence type="ECO:0000313" key="2">
    <source>
        <dbReference type="EMBL" id="QDT62019.1"/>
    </source>
</evidence>
<dbReference type="InterPro" id="IPR003607">
    <property type="entry name" value="HD/PDEase_dom"/>
</dbReference>
<organism evidence="2 3">
    <name type="scientific">Stieleria bergensis</name>
    <dbReference type="NCBI Taxonomy" id="2528025"/>
    <lineage>
        <taxon>Bacteria</taxon>
        <taxon>Pseudomonadati</taxon>
        <taxon>Planctomycetota</taxon>
        <taxon>Planctomycetia</taxon>
        <taxon>Pirellulales</taxon>
        <taxon>Pirellulaceae</taxon>
        <taxon>Stieleria</taxon>
    </lineage>
</organism>
<name>A0A517T0W6_9BACT</name>
<feature type="domain" description="HD/PDEase" evidence="1">
    <location>
        <begin position="64"/>
        <end position="206"/>
    </location>
</feature>
<dbReference type="AlphaFoldDB" id="A0A517T0W6"/>
<accession>A0A517T0W6</accession>
<dbReference type="EMBL" id="CP036272">
    <property type="protein sequence ID" value="QDT62019.1"/>
    <property type="molecule type" value="Genomic_DNA"/>
</dbReference>